<feature type="transmembrane region" description="Helical" evidence="8">
    <location>
        <begin position="286"/>
        <end position="309"/>
    </location>
</feature>
<feature type="transmembrane region" description="Helical" evidence="8">
    <location>
        <begin position="35"/>
        <end position="54"/>
    </location>
</feature>
<dbReference type="PANTHER" id="PTHR30003:SF0">
    <property type="entry name" value="GLYCOLATE PERMEASE GLCA-RELATED"/>
    <property type="match status" value="1"/>
</dbReference>
<dbReference type="STRING" id="702745.SAMN05421818_105117"/>
<keyword evidence="5 8" id="KW-0812">Transmembrane</keyword>
<feature type="transmembrane region" description="Helical" evidence="8">
    <location>
        <begin position="150"/>
        <end position="173"/>
    </location>
</feature>
<proteinExistence type="inferred from homology"/>
<evidence type="ECO:0000256" key="4">
    <source>
        <dbReference type="ARBA" id="ARBA00022475"/>
    </source>
</evidence>
<dbReference type="Proteomes" id="UP000243588">
    <property type="component" value="Unassembled WGS sequence"/>
</dbReference>
<dbReference type="GO" id="GO:0015295">
    <property type="term" value="F:solute:proton symporter activity"/>
    <property type="evidence" value="ECO:0007669"/>
    <property type="project" value="TreeGrafter"/>
</dbReference>
<evidence type="ECO:0000313" key="9">
    <source>
        <dbReference type="EMBL" id="SDH51561.1"/>
    </source>
</evidence>
<evidence type="ECO:0000313" key="10">
    <source>
        <dbReference type="Proteomes" id="UP000243588"/>
    </source>
</evidence>
<keyword evidence="10" id="KW-1185">Reference proteome</keyword>
<evidence type="ECO:0000256" key="6">
    <source>
        <dbReference type="ARBA" id="ARBA00022989"/>
    </source>
</evidence>
<sequence length="511" mass="53653">MLESISSGLILLAATPVVLLIVLLGFLKMPGEKSAFITLVVTILIAIFGFELSVNDTALSVLYGVIKAVFPILIIILMAIYSYNVQVQTEKIEVIKQQFSAISEDKAIQVLLLTWGFGGLLEGMAGFGTAVAIPAAILISLGFKPMFSAVVSLVANSVPTAFGAVGIPVIVLAREVDMADQITTISANVVWQLAILMFLIPFVILTLTSKSVKSIPRNIILGGVTGAVTLAVQYYSAVYIGAETPAILGSIASIFVIIAFGKITAKKNTEKKEAISFSAKEIFQAWSVYGLILILVLLTSPLFPITAWLKENVTIFQTVFSFDIAGAARKVGIYWLTDTGVLIFVSSIVGGLIQGSSLSKLFKLLGKTTLQLKKTVITVSCLIALSTLMDFSGMISVLGLALAAGTGAFYPFFAPAIGALGTFLTGSDTSSNILFGKLQATVADQIGADKGWLAAANTAGATGGKIISPQSIAVATTACNQQGQEGVILKRAIVFALVYIIIAGIVVYIGS</sequence>
<comment type="similarity">
    <text evidence="2 8">Belongs to the lactate permease family.</text>
</comment>
<reference evidence="10" key="1">
    <citation type="submission" date="2016-10" db="EMBL/GenBank/DDBJ databases">
        <authorList>
            <person name="Varghese N."/>
            <person name="Submissions S."/>
        </authorList>
    </citation>
    <scope>NUCLEOTIDE SEQUENCE [LARGE SCALE GENOMIC DNA]</scope>
    <source>
        <strain evidence="10">DSM 23313</strain>
    </source>
</reference>
<feature type="transmembrane region" description="Helical" evidence="8">
    <location>
        <begin position="123"/>
        <end position="143"/>
    </location>
</feature>
<dbReference type="AlphaFoldDB" id="A0A1G8D1L8"/>
<keyword evidence="3 8" id="KW-0813">Transport</keyword>
<comment type="subcellular location">
    <subcellularLocation>
        <location evidence="1 8">Cell membrane</location>
        <topology evidence="1 8">Multi-pass membrane protein</topology>
    </subcellularLocation>
</comment>
<dbReference type="RefSeq" id="WP_090406717.1">
    <property type="nucleotide sequence ID" value="NZ_FNDQ01000005.1"/>
</dbReference>
<keyword evidence="4 8" id="KW-1003">Cell membrane</keyword>
<gene>
    <name evidence="9" type="ORF">SAMN05421818_105117</name>
</gene>
<feature type="transmembrane region" description="Helical" evidence="8">
    <location>
        <begin position="492"/>
        <end position="510"/>
    </location>
</feature>
<dbReference type="InterPro" id="IPR003804">
    <property type="entry name" value="Lactate_perm"/>
</dbReference>
<comment type="function">
    <text evidence="8">Uptake of L-lactate across the membrane. Can also transport D-lactate and glycolate.</text>
</comment>
<name>A0A1G8D1L8_9FLAO</name>
<keyword evidence="6 8" id="KW-1133">Transmembrane helix</keyword>
<dbReference type="NCBIfam" id="TIGR00795">
    <property type="entry name" value="lctP"/>
    <property type="match status" value="1"/>
</dbReference>
<evidence type="ECO:0000256" key="5">
    <source>
        <dbReference type="ARBA" id="ARBA00022692"/>
    </source>
</evidence>
<feature type="transmembrane region" description="Helical" evidence="8">
    <location>
        <begin position="408"/>
        <end position="427"/>
    </location>
</feature>
<evidence type="ECO:0000256" key="2">
    <source>
        <dbReference type="ARBA" id="ARBA00010100"/>
    </source>
</evidence>
<evidence type="ECO:0000256" key="3">
    <source>
        <dbReference type="ARBA" id="ARBA00022448"/>
    </source>
</evidence>
<keyword evidence="7 8" id="KW-0472">Membrane</keyword>
<evidence type="ECO:0000256" key="7">
    <source>
        <dbReference type="ARBA" id="ARBA00023136"/>
    </source>
</evidence>
<feature type="transmembrane region" description="Helical" evidence="8">
    <location>
        <begin position="219"/>
        <end position="240"/>
    </location>
</feature>
<feature type="transmembrane region" description="Helical" evidence="8">
    <location>
        <begin position="61"/>
        <end position="83"/>
    </location>
</feature>
<feature type="transmembrane region" description="Helical" evidence="8">
    <location>
        <begin position="185"/>
        <end position="207"/>
    </location>
</feature>
<dbReference type="EMBL" id="FNDQ01000005">
    <property type="protein sequence ID" value="SDH51561.1"/>
    <property type="molecule type" value="Genomic_DNA"/>
</dbReference>
<evidence type="ECO:0000256" key="1">
    <source>
        <dbReference type="ARBA" id="ARBA00004651"/>
    </source>
</evidence>
<dbReference type="PANTHER" id="PTHR30003">
    <property type="entry name" value="L-LACTATE PERMEASE"/>
    <property type="match status" value="1"/>
</dbReference>
<dbReference type="GO" id="GO:0005886">
    <property type="term" value="C:plasma membrane"/>
    <property type="evidence" value="ECO:0007669"/>
    <property type="project" value="UniProtKB-SubCell"/>
</dbReference>
<feature type="transmembrane region" description="Helical" evidence="8">
    <location>
        <begin position="246"/>
        <end position="265"/>
    </location>
</feature>
<dbReference type="Pfam" id="PF02652">
    <property type="entry name" value="Lactate_perm"/>
    <property type="match status" value="1"/>
</dbReference>
<protein>
    <recommendedName>
        <fullName evidence="8">L-lactate permease</fullName>
    </recommendedName>
</protein>
<accession>A0A1G8D1L8</accession>
<evidence type="ECO:0000256" key="8">
    <source>
        <dbReference type="RuleBase" id="RU365092"/>
    </source>
</evidence>
<organism evidence="9 10">
    <name type="scientific">Myroides phaeus</name>
    <dbReference type="NCBI Taxonomy" id="702745"/>
    <lineage>
        <taxon>Bacteria</taxon>
        <taxon>Pseudomonadati</taxon>
        <taxon>Bacteroidota</taxon>
        <taxon>Flavobacteriia</taxon>
        <taxon>Flavobacteriales</taxon>
        <taxon>Flavobacteriaceae</taxon>
        <taxon>Myroides</taxon>
    </lineage>
</organism>
<feature type="transmembrane region" description="Helical" evidence="8">
    <location>
        <begin position="376"/>
        <end position="402"/>
    </location>
</feature>
<dbReference type="GO" id="GO:0015129">
    <property type="term" value="F:lactate transmembrane transporter activity"/>
    <property type="evidence" value="ECO:0007669"/>
    <property type="project" value="UniProtKB-UniRule"/>
</dbReference>
<feature type="transmembrane region" description="Helical" evidence="8">
    <location>
        <begin position="9"/>
        <end position="29"/>
    </location>
</feature>
<feature type="transmembrane region" description="Helical" evidence="8">
    <location>
        <begin position="333"/>
        <end position="355"/>
    </location>
</feature>